<keyword evidence="1" id="KW-1133">Transmembrane helix</keyword>
<dbReference type="RefSeq" id="WP_093664889.1">
    <property type="nucleotide sequence ID" value="NZ_FOCF01000003.1"/>
</dbReference>
<dbReference type="AlphaFoldDB" id="A0A1H8C170"/>
<reference evidence="3" key="1">
    <citation type="submission" date="2016-10" db="EMBL/GenBank/DDBJ databases">
        <authorList>
            <person name="Varghese N."/>
            <person name="Submissions S."/>
        </authorList>
    </citation>
    <scope>NUCLEOTIDE SEQUENCE [LARGE SCALE GENOMIC DNA]</scope>
    <source>
        <strain evidence="3">S6-262</strain>
    </source>
</reference>
<organism evidence="2 3">
    <name type="scientific">Sphingomonas gellani</name>
    <dbReference type="NCBI Taxonomy" id="1166340"/>
    <lineage>
        <taxon>Bacteria</taxon>
        <taxon>Pseudomonadati</taxon>
        <taxon>Pseudomonadota</taxon>
        <taxon>Alphaproteobacteria</taxon>
        <taxon>Sphingomonadales</taxon>
        <taxon>Sphingomonadaceae</taxon>
        <taxon>Sphingomonas</taxon>
    </lineage>
</organism>
<evidence type="ECO:0000313" key="2">
    <source>
        <dbReference type="EMBL" id="SEM88742.1"/>
    </source>
</evidence>
<keyword evidence="1" id="KW-0472">Membrane</keyword>
<feature type="transmembrane region" description="Helical" evidence="1">
    <location>
        <begin position="120"/>
        <end position="139"/>
    </location>
</feature>
<name>A0A1H8C170_9SPHN</name>
<evidence type="ECO:0000256" key="1">
    <source>
        <dbReference type="SAM" id="Phobius"/>
    </source>
</evidence>
<accession>A0A1H8C170</accession>
<protein>
    <submittedName>
        <fullName evidence="2">Uncharacterized protein</fullName>
    </submittedName>
</protein>
<keyword evidence="1" id="KW-0812">Transmembrane</keyword>
<dbReference type="STRING" id="1166340.SAMN05192583_1409"/>
<sequence>MSVIVLPDTCEPAAIIPQPALSAAPASYDPLDLVAYPEVLPVSMPCEAFTRRAPRVTPRRFLPIGWRSLPGELSATVARLRARDAQVLAFSQPTGGQGGPDPLEPRHERPIGYYARRVEVALLGIAALFFVAQMLRAYLAGML</sequence>
<dbReference type="Proteomes" id="UP000199206">
    <property type="component" value="Unassembled WGS sequence"/>
</dbReference>
<dbReference type="EMBL" id="FOCF01000003">
    <property type="protein sequence ID" value="SEM88742.1"/>
    <property type="molecule type" value="Genomic_DNA"/>
</dbReference>
<proteinExistence type="predicted"/>
<dbReference type="OrthoDB" id="99480at2"/>
<evidence type="ECO:0000313" key="3">
    <source>
        <dbReference type="Proteomes" id="UP000199206"/>
    </source>
</evidence>
<keyword evidence="3" id="KW-1185">Reference proteome</keyword>
<gene>
    <name evidence="2" type="ORF">SAMN05192583_1409</name>
</gene>